<protein>
    <submittedName>
        <fullName evidence="5">Putative monolaris</fullName>
    </submittedName>
</protein>
<dbReference type="GO" id="GO:0004867">
    <property type="term" value="F:serine-type endopeptidase inhibitor activity"/>
    <property type="evidence" value="ECO:0007669"/>
    <property type="project" value="UniProtKB-KW"/>
</dbReference>
<keyword evidence="1" id="KW-0646">Protease inhibitor</keyword>
<dbReference type="InterPro" id="IPR020901">
    <property type="entry name" value="Prtase_inh_Kunz-CS"/>
</dbReference>
<accession>L7MKI2</accession>
<dbReference type="FunFam" id="4.10.410.10:FF:000004">
    <property type="entry name" value="Tissue factor pathway inhibitor"/>
    <property type="match status" value="1"/>
</dbReference>
<dbReference type="PANTHER" id="PTHR10083:SF374">
    <property type="entry name" value="BPTI_KUNITZ INHIBITOR DOMAIN-CONTAINING PROTEIN"/>
    <property type="match status" value="1"/>
</dbReference>
<reference evidence="5" key="2">
    <citation type="journal article" date="2015" name="J. Proteomics">
        <title>Sexual differences in the sialomes of the zebra tick, Rhipicephalus pulchellus.</title>
        <authorList>
            <person name="Tan A.W."/>
            <person name="Francischetti I.M."/>
            <person name="Slovak M."/>
            <person name="Kini R.M."/>
            <person name="Ribeiro J.M."/>
        </authorList>
    </citation>
    <scope>NUCLEOTIDE SEQUENCE</scope>
    <source>
        <tissue evidence="5">Salivary gland</tissue>
    </source>
</reference>
<keyword evidence="3" id="KW-1015">Disulfide bond</keyword>
<name>L7MKI2_RHIPC</name>
<proteinExistence type="evidence at transcript level"/>
<keyword evidence="2" id="KW-0722">Serine protease inhibitor</keyword>
<dbReference type="GO" id="GO:0005615">
    <property type="term" value="C:extracellular space"/>
    <property type="evidence" value="ECO:0007669"/>
    <property type="project" value="TreeGrafter"/>
</dbReference>
<evidence type="ECO:0000259" key="4">
    <source>
        <dbReference type="PROSITE" id="PS50279"/>
    </source>
</evidence>
<evidence type="ECO:0000256" key="3">
    <source>
        <dbReference type="ARBA" id="ARBA00023157"/>
    </source>
</evidence>
<dbReference type="SMART" id="SM00131">
    <property type="entry name" value="KU"/>
    <property type="match status" value="1"/>
</dbReference>
<reference evidence="5" key="1">
    <citation type="submission" date="2012-11" db="EMBL/GenBank/DDBJ databases">
        <authorList>
            <person name="Lucero-Rivera Y.E."/>
            <person name="Tovar-Ramirez D."/>
        </authorList>
    </citation>
    <scope>NUCLEOTIDE SEQUENCE</scope>
    <source>
        <tissue evidence="5">Salivary gland</tissue>
    </source>
</reference>
<dbReference type="CDD" id="cd00109">
    <property type="entry name" value="Kunitz-type"/>
    <property type="match status" value="1"/>
</dbReference>
<dbReference type="Gene3D" id="4.10.410.10">
    <property type="entry name" value="Pancreatic trypsin inhibitor Kunitz domain"/>
    <property type="match status" value="1"/>
</dbReference>
<dbReference type="SUPFAM" id="SSF57362">
    <property type="entry name" value="BPTI-like"/>
    <property type="match status" value="1"/>
</dbReference>
<dbReference type="AlphaFoldDB" id="L7MKI2"/>
<dbReference type="InterPro" id="IPR050098">
    <property type="entry name" value="TFPI/VKTCI-like"/>
</dbReference>
<evidence type="ECO:0000256" key="1">
    <source>
        <dbReference type="ARBA" id="ARBA00022690"/>
    </source>
</evidence>
<dbReference type="PANTHER" id="PTHR10083">
    <property type="entry name" value="KUNITZ-TYPE PROTEASE INHIBITOR-RELATED"/>
    <property type="match status" value="1"/>
</dbReference>
<feature type="domain" description="BPTI/Kunitz inhibitor" evidence="4">
    <location>
        <begin position="42"/>
        <end position="92"/>
    </location>
</feature>
<sequence>MVYYKEYPKNKFRKCIFIILCIVFLATPHIIGASTTGRMQRCRLLMEDGPCRAMITRWWYNYSSKECQSFHYGGCGGNKNNFQSRYKCEKACKRPRKKYNVSNTT</sequence>
<evidence type="ECO:0000256" key="2">
    <source>
        <dbReference type="ARBA" id="ARBA00022900"/>
    </source>
</evidence>
<feature type="non-terminal residue" evidence="5">
    <location>
        <position position="105"/>
    </location>
</feature>
<organism evidence="5">
    <name type="scientific">Rhipicephalus pulchellus</name>
    <name type="common">Yellow backed tick</name>
    <name type="synonym">Dermacentor pulchellus</name>
    <dbReference type="NCBI Taxonomy" id="72859"/>
    <lineage>
        <taxon>Eukaryota</taxon>
        <taxon>Metazoa</taxon>
        <taxon>Ecdysozoa</taxon>
        <taxon>Arthropoda</taxon>
        <taxon>Chelicerata</taxon>
        <taxon>Arachnida</taxon>
        <taxon>Acari</taxon>
        <taxon>Parasitiformes</taxon>
        <taxon>Ixodida</taxon>
        <taxon>Ixodoidea</taxon>
        <taxon>Ixodidae</taxon>
        <taxon>Rhipicephalinae</taxon>
        <taxon>Rhipicephalus</taxon>
        <taxon>Rhipicephalus</taxon>
    </lineage>
</organism>
<dbReference type="Pfam" id="PF00014">
    <property type="entry name" value="Kunitz_BPTI"/>
    <property type="match status" value="1"/>
</dbReference>
<dbReference type="PROSITE" id="PS50279">
    <property type="entry name" value="BPTI_KUNITZ_2"/>
    <property type="match status" value="1"/>
</dbReference>
<evidence type="ECO:0000313" key="5">
    <source>
        <dbReference type="EMBL" id="JAA64332.1"/>
    </source>
</evidence>
<dbReference type="InterPro" id="IPR002223">
    <property type="entry name" value="Kunitz_BPTI"/>
</dbReference>
<dbReference type="InterPro" id="IPR036880">
    <property type="entry name" value="Kunitz_BPTI_sf"/>
</dbReference>
<dbReference type="PROSITE" id="PS00280">
    <property type="entry name" value="BPTI_KUNITZ_1"/>
    <property type="match status" value="1"/>
</dbReference>
<dbReference type="PRINTS" id="PR00759">
    <property type="entry name" value="BASICPTASE"/>
</dbReference>
<dbReference type="EMBL" id="GACK01000702">
    <property type="protein sequence ID" value="JAA64332.1"/>
    <property type="molecule type" value="mRNA"/>
</dbReference>